<dbReference type="InterPro" id="IPR044925">
    <property type="entry name" value="His-Me_finger_sf"/>
</dbReference>
<evidence type="ECO:0000313" key="6">
    <source>
        <dbReference type="Proteomes" id="UP000012101"/>
    </source>
</evidence>
<dbReference type="Gene3D" id="3.30.730.10">
    <property type="entry name" value="AP2/ERF domain"/>
    <property type="match status" value="1"/>
</dbReference>
<comment type="caution">
    <text evidence="5">The sequence shown here is derived from an EMBL/GenBank/DDBJ whole genome shotgun (WGS) entry which is preliminary data.</text>
</comment>
<organism evidence="5 6">
    <name type="scientific">Leptospira weilii str. 2006001855</name>
    <dbReference type="NCBI Taxonomy" id="996804"/>
    <lineage>
        <taxon>Bacteria</taxon>
        <taxon>Pseudomonadati</taxon>
        <taxon>Spirochaetota</taxon>
        <taxon>Spirochaetia</taxon>
        <taxon>Leptospirales</taxon>
        <taxon>Leptospiraceae</taxon>
        <taxon>Leptospira</taxon>
    </lineage>
</organism>
<dbReference type="Gene3D" id="3.90.75.20">
    <property type="match status" value="1"/>
</dbReference>
<dbReference type="InterPro" id="IPR016177">
    <property type="entry name" value="DNA-bd_dom_sf"/>
</dbReference>
<evidence type="ECO:0000256" key="1">
    <source>
        <dbReference type="ARBA" id="ARBA00023015"/>
    </source>
</evidence>
<sequence length="262" mass="30716">MKTILTTTGEKVLVDDEDFLSLSERNWYLKLNKDVKLVCTAIRLKNKKQKMVLIHREILELTDPKKVVIHRNGNPFDNRKENLFIIDRGKQNYLRKRNYNTKSYKGVHFKKENGTYIAAISKDGVKYCLGSFETAEVAAMMYDKAALALHGKQLAKTNKSLRLLQYKRLPSIPIEFKVQKKGHTMKGAEDRAKVRFLRRILKQMTRFYGFKEIGAMLKYNPNTIYRFISKERNFRSEAVEFLFARLQKLKKTLEIDGLKIDL</sequence>
<feature type="domain" description="AP2/ERF" evidence="4">
    <location>
        <begin position="103"/>
        <end position="160"/>
    </location>
</feature>
<keyword evidence="3" id="KW-0804">Transcription</keyword>
<dbReference type="AlphaFoldDB" id="M6FVI1"/>
<evidence type="ECO:0000256" key="3">
    <source>
        <dbReference type="ARBA" id="ARBA00023163"/>
    </source>
</evidence>
<dbReference type="SUPFAM" id="SSF54171">
    <property type="entry name" value="DNA-binding domain"/>
    <property type="match status" value="1"/>
</dbReference>
<dbReference type="EMBL" id="AFJM02000069">
    <property type="protein sequence ID" value="EMM70806.1"/>
    <property type="molecule type" value="Genomic_DNA"/>
</dbReference>
<reference evidence="5 6" key="1">
    <citation type="submission" date="2013-01" db="EMBL/GenBank/DDBJ databases">
        <authorList>
            <person name="Harkins D.M."/>
            <person name="Durkin A.S."/>
            <person name="Brinkac L.M."/>
            <person name="Haft D.H."/>
            <person name="Selengut J.D."/>
            <person name="Sanka R."/>
            <person name="DePew J."/>
            <person name="Purushe J."/>
            <person name="Hospenthal D.R."/>
            <person name="Murray C.K."/>
            <person name="Pimentel G."/>
            <person name="Wasfy M."/>
            <person name="Vinetz J.M."/>
            <person name="Sutton G.G."/>
            <person name="Nierman W.C."/>
            <person name="Fouts D.E."/>
        </authorList>
    </citation>
    <scope>NUCLEOTIDE SEQUENCE [LARGE SCALE GENOMIC DNA]</scope>
    <source>
        <strain evidence="5 6">2006001855</strain>
    </source>
</reference>
<dbReference type="PANTHER" id="PTHR31677:SF196">
    <property type="entry name" value="ETHYLENE-RESPONSIVE TRANSCRIPTION FACTOR ERF109"/>
    <property type="match status" value="1"/>
</dbReference>
<evidence type="ECO:0000256" key="2">
    <source>
        <dbReference type="ARBA" id="ARBA00023125"/>
    </source>
</evidence>
<evidence type="ECO:0000313" key="5">
    <source>
        <dbReference type="EMBL" id="EMM70806.1"/>
    </source>
</evidence>
<dbReference type="GO" id="GO:0003677">
    <property type="term" value="F:DNA binding"/>
    <property type="evidence" value="ECO:0007669"/>
    <property type="project" value="UniProtKB-KW"/>
</dbReference>
<dbReference type="GO" id="GO:0003700">
    <property type="term" value="F:DNA-binding transcription factor activity"/>
    <property type="evidence" value="ECO:0007669"/>
    <property type="project" value="InterPro"/>
</dbReference>
<dbReference type="SUPFAM" id="SSF54060">
    <property type="entry name" value="His-Me finger endonucleases"/>
    <property type="match status" value="1"/>
</dbReference>
<keyword evidence="2" id="KW-0238">DNA-binding</keyword>
<dbReference type="PANTHER" id="PTHR31677">
    <property type="entry name" value="AP2 DOMAIN CLASS TRANSCRIPTION FACTOR"/>
    <property type="match status" value="1"/>
</dbReference>
<dbReference type="SMART" id="SM00380">
    <property type="entry name" value="AP2"/>
    <property type="match status" value="1"/>
</dbReference>
<dbReference type="Proteomes" id="UP000012101">
    <property type="component" value="Unassembled WGS sequence"/>
</dbReference>
<protein>
    <submittedName>
        <fullName evidence="5">AP2 domain protein</fullName>
    </submittedName>
</protein>
<keyword evidence="1" id="KW-0805">Transcription regulation</keyword>
<dbReference type="InterPro" id="IPR036955">
    <property type="entry name" value="AP2/ERF_dom_sf"/>
</dbReference>
<proteinExistence type="predicted"/>
<dbReference type="InterPro" id="IPR001471">
    <property type="entry name" value="AP2/ERF_dom"/>
</dbReference>
<gene>
    <name evidence="5" type="ORF">LEP1GSC038_2097</name>
</gene>
<dbReference type="PROSITE" id="PS51032">
    <property type="entry name" value="AP2_ERF"/>
    <property type="match status" value="1"/>
</dbReference>
<evidence type="ECO:0000259" key="4">
    <source>
        <dbReference type="PROSITE" id="PS51032"/>
    </source>
</evidence>
<accession>M6FVI1</accession>
<name>M6FVI1_9LEPT</name>